<name>A0A9D4IE28_DREPO</name>
<dbReference type="Proteomes" id="UP000828390">
    <property type="component" value="Unassembled WGS sequence"/>
</dbReference>
<evidence type="ECO:0000256" key="16">
    <source>
        <dbReference type="SAM" id="MobiDB-lite"/>
    </source>
</evidence>
<dbReference type="GO" id="GO:0006865">
    <property type="term" value="P:amino acid transport"/>
    <property type="evidence" value="ECO:0007669"/>
    <property type="project" value="TreeGrafter"/>
</dbReference>
<evidence type="ECO:0000256" key="12">
    <source>
        <dbReference type="ARBA" id="ARBA00023180"/>
    </source>
</evidence>
<dbReference type="GO" id="GO:0015378">
    <property type="term" value="F:sodium:chloride symporter activity"/>
    <property type="evidence" value="ECO:0007669"/>
    <property type="project" value="UniProtKB-ARBA"/>
</dbReference>
<evidence type="ECO:0000256" key="17">
    <source>
        <dbReference type="SAM" id="Phobius"/>
    </source>
</evidence>
<organism evidence="18 19">
    <name type="scientific">Dreissena polymorpha</name>
    <name type="common">Zebra mussel</name>
    <name type="synonym">Mytilus polymorpha</name>
    <dbReference type="NCBI Taxonomy" id="45954"/>
    <lineage>
        <taxon>Eukaryota</taxon>
        <taxon>Metazoa</taxon>
        <taxon>Spiralia</taxon>
        <taxon>Lophotrochozoa</taxon>
        <taxon>Mollusca</taxon>
        <taxon>Bivalvia</taxon>
        <taxon>Autobranchia</taxon>
        <taxon>Heteroconchia</taxon>
        <taxon>Euheterodonta</taxon>
        <taxon>Imparidentia</taxon>
        <taxon>Neoheterodontei</taxon>
        <taxon>Myida</taxon>
        <taxon>Dreissenoidea</taxon>
        <taxon>Dreissenidae</taxon>
        <taxon>Dreissena</taxon>
    </lineage>
</organism>
<evidence type="ECO:0000256" key="2">
    <source>
        <dbReference type="ARBA" id="ARBA00022448"/>
    </source>
</evidence>
<keyword evidence="6" id="KW-0532">Neurotransmitter transport</keyword>
<keyword evidence="4 15" id="KW-0812">Transmembrane</keyword>
<feature type="region of interest" description="Disordered" evidence="16">
    <location>
        <begin position="185"/>
        <end position="206"/>
    </location>
</feature>
<dbReference type="PRINTS" id="PR00176">
    <property type="entry name" value="NANEUSMPORT"/>
</dbReference>
<dbReference type="PROSITE" id="PS50267">
    <property type="entry name" value="NA_NEUROTRAN_SYMP_3"/>
    <property type="match status" value="1"/>
</dbReference>
<dbReference type="PANTHER" id="PTHR11616:SF320">
    <property type="entry name" value="SODIUM-DEPENDENT NORADRENALINE TRANSPORTER"/>
    <property type="match status" value="1"/>
</dbReference>
<keyword evidence="9 13" id="KW-0915">Sodium</keyword>
<dbReference type="GO" id="GO:0008504">
    <property type="term" value="F:monoamine transmembrane transporter activity"/>
    <property type="evidence" value="ECO:0007669"/>
    <property type="project" value="UniProtKB-ARBA"/>
</dbReference>
<accession>A0A9D4IE28</accession>
<sequence>MSPELLQKLDAAAKTLDAAQYTSMDNTNNIVSALERTLDSAKEIILVDEKMIDTPKEHVIYFETPRPESTEFRLSDSCYDIEKEYDINGIAEDPQSQPEPHDHHERHEPHEESDHGHFEISVDISEALPQAEDDSSEDDTKRITLSTPELPSKRRRSSRWSATVLFLASEVQMMVNLAHLSPPDGFELAPPKNEPGAPDGNDKGMSETLNELELQPMGDQGTNGDRPIRCLEMVLPKEYSNGDIITLCDNCDLPPPYDNLQKDKSGDEDDKHSLISNKNDDDRPDDKENSDKPDEEAPRDAESICSEPHPPHEDWGHKADFLLAVIGYAVDLSNVWRFPYLCYRNGGGAFIIPYFTVLIFGALPIFYMELCLGQFHREGPIAVWKIVPMFKGIGYASCFMAYIVAFYYNVVIGWAFYYLFSSFTLDLPWRHCDREWNSPNCWLLGEGKFNTSGGPNVTVSNMTVSNMTHAVSSSYEFFERGMLRLHLSRGLEHLGGVRWELVLCTLLTFICLYFSLWKGVKSSGK</sequence>
<comment type="caution">
    <text evidence="18">The sequence shown here is derived from an EMBL/GenBank/DDBJ whole genome shotgun (WGS) entry which is preliminary data.</text>
</comment>
<dbReference type="InterPro" id="IPR037272">
    <property type="entry name" value="SNS_sf"/>
</dbReference>
<dbReference type="PROSITE" id="PS00754">
    <property type="entry name" value="NA_NEUROTRAN_SYMP_2"/>
    <property type="match status" value="1"/>
</dbReference>
<feature type="region of interest" description="Disordered" evidence="16">
    <location>
        <begin position="130"/>
        <end position="154"/>
    </location>
</feature>
<dbReference type="GO" id="GO:0090493">
    <property type="term" value="P:catecholamine uptake"/>
    <property type="evidence" value="ECO:0007669"/>
    <property type="project" value="UniProtKB-ARBA"/>
</dbReference>
<feature type="region of interest" description="Disordered" evidence="16">
    <location>
        <begin position="91"/>
        <end position="116"/>
    </location>
</feature>
<feature type="transmembrane region" description="Helical" evidence="17">
    <location>
        <begin position="393"/>
        <end position="420"/>
    </location>
</feature>
<evidence type="ECO:0000256" key="7">
    <source>
        <dbReference type="ARBA" id="ARBA00022847"/>
    </source>
</evidence>
<dbReference type="GO" id="GO:0046872">
    <property type="term" value="F:metal ion binding"/>
    <property type="evidence" value="ECO:0007669"/>
    <property type="project" value="UniProtKB-KW"/>
</dbReference>
<feature type="compositionally biased region" description="Basic and acidic residues" evidence="16">
    <location>
        <begin position="99"/>
        <end position="116"/>
    </location>
</feature>
<dbReference type="InterPro" id="IPR000175">
    <property type="entry name" value="Na/ntran_symport"/>
</dbReference>
<dbReference type="GO" id="GO:0006836">
    <property type="term" value="P:neurotransmitter transport"/>
    <property type="evidence" value="ECO:0007669"/>
    <property type="project" value="UniProtKB-KW"/>
</dbReference>
<evidence type="ECO:0000313" key="18">
    <source>
        <dbReference type="EMBL" id="KAH3768678.1"/>
    </source>
</evidence>
<feature type="binding site" evidence="13">
    <location>
        <position position="329"/>
    </location>
    <ligand>
        <name>Na(+)</name>
        <dbReference type="ChEBI" id="CHEBI:29101"/>
        <label>1</label>
    </ligand>
</feature>
<keyword evidence="7 15" id="KW-0769">Symport</keyword>
<evidence type="ECO:0000313" key="19">
    <source>
        <dbReference type="Proteomes" id="UP000828390"/>
    </source>
</evidence>
<dbReference type="Pfam" id="PF00209">
    <property type="entry name" value="SNF"/>
    <property type="match status" value="1"/>
</dbReference>
<protein>
    <recommendedName>
        <fullName evidence="15">Transporter</fullName>
    </recommendedName>
</protein>
<dbReference type="PROSITE" id="PS00610">
    <property type="entry name" value="NA_NEUROTRAN_SYMP_1"/>
    <property type="match status" value="1"/>
</dbReference>
<reference evidence="18" key="1">
    <citation type="journal article" date="2019" name="bioRxiv">
        <title>The Genome of the Zebra Mussel, Dreissena polymorpha: A Resource for Invasive Species Research.</title>
        <authorList>
            <person name="McCartney M.A."/>
            <person name="Auch B."/>
            <person name="Kono T."/>
            <person name="Mallez S."/>
            <person name="Zhang Y."/>
            <person name="Obille A."/>
            <person name="Becker A."/>
            <person name="Abrahante J.E."/>
            <person name="Garbe J."/>
            <person name="Badalamenti J.P."/>
            <person name="Herman A."/>
            <person name="Mangelson H."/>
            <person name="Liachko I."/>
            <person name="Sullivan S."/>
            <person name="Sone E.D."/>
            <person name="Koren S."/>
            <person name="Silverstein K.A.T."/>
            <person name="Beckman K.B."/>
            <person name="Gohl D.M."/>
        </authorList>
    </citation>
    <scope>NUCLEOTIDE SEQUENCE</scope>
    <source>
        <strain evidence="18">Duluth1</strain>
        <tissue evidence="18">Whole animal</tissue>
    </source>
</reference>
<evidence type="ECO:0000256" key="8">
    <source>
        <dbReference type="ARBA" id="ARBA00022989"/>
    </source>
</evidence>
<keyword evidence="19" id="KW-1185">Reference proteome</keyword>
<evidence type="ECO:0000256" key="1">
    <source>
        <dbReference type="ARBA" id="ARBA00004651"/>
    </source>
</evidence>
<feature type="binding site" evidence="13">
    <location>
        <position position="330"/>
    </location>
    <ligand>
        <name>Na(+)</name>
        <dbReference type="ChEBI" id="CHEBI:29101"/>
        <label>1</label>
    </ligand>
</feature>
<dbReference type="AlphaFoldDB" id="A0A9D4IE28"/>
<comment type="subcellular location">
    <subcellularLocation>
        <location evidence="1">Cell membrane</location>
        <topology evidence="1">Multi-pass membrane protein</topology>
    </subcellularLocation>
</comment>
<evidence type="ECO:0000256" key="3">
    <source>
        <dbReference type="ARBA" id="ARBA00022475"/>
    </source>
</evidence>
<dbReference type="SUPFAM" id="SSF161070">
    <property type="entry name" value="SNF-like"/>
    <property type="match status" value="1"/>
</dbReference>
<keyword evidence="12" id="KW-0325">Glycoprotein</keyword>
<evidence type="ECO:0000256" key="11">
    <source>
        <dbReference type="ARBA" id="ARBA00023157"/>
    </source>
</evidence>
<evidence type="ECO:0000256" key="10">
    <source>
        <dbReference type="ARBA" id="ARBA00023136"/>
    </source>
</evidence>
<keyword evidence="10 17" id="KW-0472">Membrane</keyword>
<evidence type="ECO:0000256" key="9">
    <source>
        <dbReference type="ARBA" id="ARBA00023053"/>
    </source>
</evidence>
<keyword evidence="2 15" id="KW-0813">Transport</keyword>
<feature type="transmembrane region" description="Helical" evidence="17">
    <location>
        <begin position="351"/>
        <end position="372"/>
    </location>
</feature>
<reference evidence="18" key="2">
    <citation type="submission" date="2020-11" db="EMBL/GenBank/DDBJ databases">
        <authorList>
            <person name="McCartney M.A."/>
            <person name="Auch B."/>
            <person name="Kono T."/>
            <person name="Mallez S."/>
            <person name="Becker A."/>
            <person name="Gohl D.M."/>
            <person name="Silverstein K.A.T."/>
            <person name="Koren S."/>
            <person name="Bechman K.B."/>
            <person name="Herman A."/>
            <person name="Abrahante J.E."/>
            <person name="Garbe J."/>
        </authorList>
    </citation>
    <scope>NUCLEOTIDE SEQUENCE</scope>
    <source>
        <strain evidence="18">Duluth1</strain>
        <tissue evidence="18">Whole animal</tissue>
    </source>
</reference>
<keyword evidence="3" id="KW-1003">Cell membrane</keyword>
<keyword evidence="5 13" id="KW-0479">Metal-binding</keyword>
<evidence type="ECO:0000256" key="13">
    <source>
        <dbReference type="PIRSR" id="PIRSR600175-1"/>
    </source>
</evidence>
<proteinExistence type="inferred from homology"/>
<keyword evidence="8 17" id="KW-1133">Transmembrane helix</keyword>
<evidence type="ECO:0000256" key="14">
    <source>
        <dbReference type="PIRSR" id="PIRSR600175-2"/>
    </source>
</evidence>
<feature type="binding site" evidence="13">
    <location>
        <position position="327"/>
    </location>
    <ligand>
        <name>Na(+)</name>
        <dbReference type="ChEBI" id="CHEBI:29101"/>
        <label>1</label>
    </ligand>
</feature>
<keyword evidence="11 14" id="KW-1015">Disulfide bond</keyword>
<feature type="binding site" evidence="13">
    <location>
        <position position="334"/>
    </location>
    <ligand>
        <name>Na(+)</name>
        <dbReference type="ChEBI" id="CHEBI:29101"/>
        <label>1</label>
    </ligand>
</feature>
<dbReference type="GO" id="GO:0005886">
    <property type="term" value="C:plasma membrane"/>
    <property type="evidence" value="ECO:0007669"/>
    <property type="project" value="UniProtKB-SubCell"/>
</dbReference>
<dbReference type="EMBL" id="JAIWYP010000009">
    <property type="protein sequence ID" value="KAH3768678.1"/>
    <property type="molecule type" value="Genomic_DNA"/>
</dbReference>
<feature type="disulfide bond" evidence="14">
    <location>
        <begin position="432"/>
        <end position="441"/>
    </location>
</feature>
<evidence type="ECO:0000256" key="4">
    <source>
        <dbReference type="ARBA" id="ARBA00022692"/>
    </source>
</evidence>
<feature type="non-terminal residue" evidence="18">
    <location>
        <position position="1"/>
    </location>
</feature>
<dbReference type="PANTHER" id="PTHR11616">
    <property type="entry name" value="SODIUM/CHLORIDE DEPENDENT TRANSPORTER"/>
    <property type="match status" value="1"/>
</dbReference>
<gene>
    <name evidence="18" type="ORF">DPMN_169897</name>
</gene>
<comment type="similarity">
    <text evidence="15">Belongs to the sodium:neurotransmitter symporter (SNF) (TC 2.A.22) family.</text>
</comment>
<feature type="transmembrane region" description="Helical" evidence="17">
    <location>
        <begin position="497"/>
        <end position="516"/>
    </location>
</feature>
<evidence type="ECO:0000256" key="6">
    <source>
        <dbReference type="ARBA" id="ARBA00022775"/>
    </source>
</evidence>
<feature type="region of interest" description="Disordered" evidence="16">
    <location>
        <begin position="259"/>
        <end position="309"/>
    </location>
</feature>
<evidence type="ECO:0000256" key="15">
    <source>
        <dbReference type="RuleBase" id="RU003732"/>
    </source>
</evidence>
<feature type="compositionally biased region" description="Basic and acidic residues" evidence="16">
    <location>
        <begin position="260"/>
        <end position="302"/>
    </location>
</feature>
<evidence type="ECO:0000256" key="5">
    <source>
        <dbReference type="ARBA" id="ARBA00022723"/>
    </source>
</evidence>